<sequence>MKREFHTRSLNKPGTDASPSSKLSMKKGNITSTTSGLLIENLRSASNLIKFNCREGAACFSFSTWKWQSERCLFIGTSMH</sequence>
<name>A0A1J6IP56_NICAT</name>
<reference evidence="2" key="1">
    <citation type="submission" date="2016-11" db="EMBL/GenBank/DDBJ databases">
        <title>The genome of Nicotiana attenuata.</title>
        <authorList>
            <person name="Xu S."/>
            <person name="Brockmoeller T."/>
            <person name="Gaquerel E."/>
            <person name="Navarro A."/>
            <person name="Kuhl H."/>
            <person name="Gase K."/>
            <person name="Ling Z."/>
            <person name="Zhou W."/>
            <person name="Kreitzer C."/>
            <person name="Stanke M."/>
            <person name="Tang H."/>
            <person name="Lyons E."/>
            <person name="Pandey P."/>
            <person name="Pandey S.P."/>
            <person name="Timmermann B."/>
            <person name="Baldwin I.T."/>
        </authorList>
    </citation>
    <scope>NUCLEOTIDE SEQUENCE [LARGE SCALE GENOMIC DNA]</scope>
    <source>
        <strain evidence="2">UT</strain>
    </source>
</reference>
<dbReference type="Gramene" id="OIT02336">
    <property type="protein sequence ID" value="OIT02336"/>
    <property type="gene ID" value="A4A49_06665"/>
</dbReference>
<keyword evidence="3" id="KW-1185">Reference proteome</keyword>
<comment type="caution">
    <text evidence="2">The sequence shown here is derived from an EMBL/GenBank/DDBJ whole genome shotgun (WGS) entry which is preliminary data.</text>
</comment>
<dbReference type="EMBL" id="MJEQ01037188">
    <property type="protein sequence ID" value="OIT02336.1"/>
    <property type="molecule type" value="Genomic_DNA"/>
</dbReference>
<feature type="region of interest" description="Disordered" evidence="1">
    <location>
        <begin position="1"/>
        <end position="28"/>
    </location>
</feature>
<proteinExistence type="predicted"/>
<gene>
    <name evidence="2" type="primary">PI4KA1_0</name>
    <name evidence="2" type="ORF">A4A49_06665</name>
</gene>
<feature type="compositionally biased region" description="Polar residues" evidence="1">
    <location>
        <begin position="8"/>
        <end position="28"/>
    </location>
</feature>
<dbReference type="GO" id="GO:0016301">
    <property type="term" value="F:kinase activity"/>
    <property type="evidence" value="ECO:0007669"/>
    <property type="project" value="UniProtKB-KW"/>
</dbReference>
<organism evidence="2 3">
    <name type="scientific">Nicotiana attenuata</name>
    <name type="common">Coyote tobacco</name>
    <dbReference type="NCBI Taxonomy" id="49451"/>
    <lineage>
        <taxon>Eukaryota</taxon>
        <taxon>Viridiplantae</taxon>
        <taxon>Streptophyta</taxon>
        <taxon>Embryophyta</taxon>
        <taxon>Tracheophyta</taxon>
        <taxon>Spermatophyta</taxon>
        <taxon>Magnoliopsida</taxon>
        <taxon>eudicotyledons</taxon>
        <taxon>Gunneridae</taxon>
        <taxon>Pentapetalae</taxon>
        <taxon>asterids</taxon>
        <taxon>lamiids</taxon>
        <taxon>Solanales</taxon>
        <taxon>Solanaceae</taxon>
        <taxon>Nicotianoideae</taxon>
        <taxon>Nicotianeae</taxon>
        <taxon>Nicotiana</taxon>
    </lineage>
</organism>
<evidence type="ECO:0000256" key="1">
    <source>
        <dbReference type="SAM" id="MobiDB-lite"/>
    </source>
</evidence>
<dbReference type="Proteomes" id="UP000187609">
    <property type="component" value="Unassembled WGS sequence"/>
</dbReference>
<dbReference type="AlphaFoldDB" id="A0A1J6IP56"/>
<evidence type="ECO:0000313" key="3">
    <source>
        <dbReference type="Proteomes" id="UP000187609"/>
    </source>
</evidence>
<accession>A0A1J6IP56</accession>
<evidence type="ECO:0000313" key="2">
    <source>
        <dbReference type="EMBL" id="OIT02336.1"/>
    </source>
</evidence>
<protein>
    <submittedName>
        <fullName evidence="2">Phosphatidylinositol 4-kinase alpha 1</fullName>
    </submittedName>
</protein>